<dbReference type="PANTHER" id="PTHR47396:SF1">
    <property type="entry name" value="ATP-DEPENDENT HELICASE IRC3-RELATED"/>
    <property type="match status" value="1"/>
</dbReference>
<dbReference type="InterPro" id="IPR006935">
    <property type="entry name" value="Helicase/UvrB_N"/>
</dbReference>
<gene>
    <name evidence="3" type="ORF">I215_04040</name>
</gene>
<comment type="caution">
    <text evidence="3">The sequence shown here is derived from an EMBL/GenBank/DDBJ whole genome shotgun (WGS) entry which is preliminary data.</text>
</comment>
<dbReference type="AlphaFoldDB" id="K2PTY7"/>
<dbReference type="OrthoDB" id="9802848at2"/>
<dbReference type="CDD" id="cd18799">
    <property type="entry name" value="SF2_C_EcoAI-like"/>
    <property type="match status" value="1"/>
</dbReference>
<dbReference type="Proteomes" id="UP000007364">
    <property type="component" value="Unassembled WGS sequence"/>
</dbReference>
<dbReference type="Pfam" id="PF04851">
    <property type="entry name" value="ResIII"/>
    <property type="match status" value="1"/>
</dbReference>
<feature type="domain" description="Helicase C-terminal" evidence="2">
    <location>
        <begin position="228"/>
        <end position="415"/>
    </location>
</feature>
<dbReference type="SUPFAM" id="SSF52540">
    <property type="entry name" value="P-loop containing nucleoside triphosphate hydrolases"/>
    <property type="match status" value="1"/>
</dbReference>
<evidence type="ECO:0000259" key="2">
    <source>
        <dbReference type="PROSITE" id="PS51194"/>
    </source>
</evidence>
<dbReference type="PROSITE" id="PS51194">
    <property type="entry name" value="HELICASE_CTER"/>
    <property type="match status" value="1"/>
</dbReference>
<dbReference type="PROSITE" id="PS51192">
    <property type="entry name" value="HELICASE_ATP_BIND_1"/>
    <property type="match status" value="1"/>
</dbReference>
<evidence type="ECO:0000313" key="4">
    <source>
        <dbReference type="Proteomes" id="UP000007364"/>
    </source>
</evidence>
<reference evidence="3 4" key="1">
    <citation type="journal article" date="2012" name="J. Bacteriol.">
        <title>Genome Sequence of Galbibacter marinum Type Strain ck-I2-15.</title>
        <authorList>
            <person name="Lai Q."/>
            <person name="Li C."/>
            <person name="Shao Z."/>
        </authorList>
    </citation>
    <scope>NUCLEOTIDE SEQUENCE [LARGE SCALE GENOMIC DNA]</scope>
    <source>
        <strain evidence="4">ck-I2-15</strain>
    </source>
</reference>
<dbReference type="GO" id="GO:0003677">
    <property type="term" value="F:DNA binding"/>
    <property type="evidence" value="ECO:0007669"/>
    <property type="project" value="InterPro"/>
</dbReference>
<protein>
    <submittedName>
        <fullName evidence="3">Type III restriction enzyme, res subunit</fullName>
    </submittedName>
</protein>
<accession>K2PTY7</accession>
<name>K2PTY7_9FLAO</name>
<dbReference type="InterPro" id="IPR014001">
    <property type="entry name" value="Helicase_ATP-bd"/>
</dbReference>
<evidence type="ECO:0000259" key="1">
    <source>
        <dbReference type="PROSITE" id="PS51192"/>
    </source>
</evidence>
<dbReference type="EMBL" id="AMSG01000003">
    <property type="protein sequence ID" value="EKF56085.1"/>
    <property type="molecule type" value="Genomic_DNA"/>
</dbReference>
<dbReference type="Pfam" id="PF00271">
    <property type="entry name" value="Helicase_C"/>
    <property type="match status" value="1"/>
</dbReference>
<dbReference type="SMART" id="SM00487">
    <property type="entry name" value="DEXDc"/>
    <property type="match status" value="1"/>
</dbReference>
<dbReference type="PATRIC" id="fig|555500.3.peg.837"/>
<dbReference type="InterPro" id="IPR001650">
    <property type="entry name" value="Helicase_C-like"/>
</dbReference>
<dbReference type="InterPro" id="IPR050742">
    <property type="entry name" value="Helicase_Restrict-Modif_Enz"/>
</dbReference>
<dbReference type="Gene3D" id="3.40.50.300">
    <property type="entry name" value="P-loop containing nucleotide triphosphate hydrolases"/>
    <property type="match status" value="2"/>
</dbReference>
<dbReference type="SMART" id="SM00490">
    <property type="entry name" value="HELICc"/>
    <property type="match status" value="1"/>
</dbReference>
<proteinExistence type="predicted"/>
<dbReference type="eggNOG" id="COG1061">
    <property type="taxonomic scope" value="Bacteria"/>
</dbReference>
<dbReference type="GO" id="GO:0005829">
    <property type="term" value="C:cytosol"/>
    <property type="evidence" value="ECO:0007669"/>
    <property type="project" value="TreeGrafter"/>
</dbReference>
<dbReference type="STRING" id="555500.I215_04040"/>
<dbReference type="InterPro" id="IPR027417">
    <property type="entry name" value="P-loop_NTPase"/>
</dbReference>
<dbReference type="PANTHER" id="PTHR47396">
    <property type="entry name" value="TYPE I RESTRICTION ENZYME ECOKI R PROTEIN"/>
    <property type="match status" value="1"/>
</dbReference>
<organism evidence="3 4">
    <name type="scientific">Galbibacter marinus</name>
    <dbReference type="NCBI Taxonomy" id="555500"/>
    <lineage>
        <taxon>Bacteria</taxon>
        <taxon>Pseudomonadati</taxon>
        <taxon>Bacteroidota</taxon>
        <taxon>Flavobacteriia</taxon>
        <taxon>Flavobacteriales</taxon>
        <taxon>Flavobacteriaceae</taxon>
        <taxon>Galbibacter</taxon>
    </lineage>
</organism>
<sequence length="501" mass="58372">MIATEEEEKKELYDYQKGAIDEIFNRIENQPPNYHLLYQLPTGGGKTVIFSEIVRRYLEQYDKKVVVLTHRIELSKQTSKMLKGFNVNNKVINSKVKDLPDQDQYMCFVAMVETLKNRLNDNKLEIDNIGLVIIDEAHYNSFRKLLSYFKNSFILGVTATPLSSNIKLPMKDNYNELIIGEAIQTLIHKGFLAKAHTYSYDVGLGSLKVGINGDYTVKSSEALYTNLDMQEKLLYAYEEKAKGTKTLIFNNGINTSWYVYEMFREAGYPVRHLDNTHSNKERKEILKWFKNTPDAILSSVSILTTGFDEPSVETIILNRATRSLTLYFQMIGRGSRVLPNKNNFTVLDLGNNVARFGLWSQPVDWQHIFKYPDFYLENIKDDEEIESHFVYEMPKELRAKFAKSEEVTFDIETAYDEIIKKGQKSKTILDRSLDQHTQMCVVNSEDAYEARMLALELKDDIQSRIKRYSMCISKSTKNYRDWLAEDYFRKLRMNIVKEYQS</sequence>
<keyword evidence="4" id="KW-1185">Reference proteome</keyword>
<dbReference type="GO" id="GO:0005524">
    <property type="term" value="F:ATP binding"/>
    <property type="evidence" value="ECO:0007669"/>
    <property type="project" value="InterPro"/>
</dbReference>
<evidence type="ECO:0000313" key="3">
    <source>
        <dbReference type="EMBL" id="EKF56085.1"/>
    </source>
</evidence>
<feature type="domain" description="Helicase ATP-binding" evidence="1">
    <location>
        <begin position="27"/>
        <end position="179"/>
    </location>
</feature>
<dbReference type="GO" id="GO:0016787">
    <property type="term" value="F:hydrolase activity"/>
    <property type="evidence" value="ECO:0007669"/>
    <property type="project" value="InterPro"/>
</dbReference>
<dbReference type="RefSeq" id="WP_008990681.1">
    <property type="nucleotide sequence ID" value="NZ_AMSG01000003.1"/>
</dbReference>